<comment type="caution">
    <text evidence="1">The sequence shown here is derived from an EMBL/GenBank/DDBJ whole genome shotgun (WGS) entry which is preliminary data.</text>
</comment>
<evidence type="ECO:0008006" key="3">
    <source>
        <dbReference type="Google" id="ProtNLM"/>
    </source>
</evidence>
<name>A0A397VDF6_9GLOM</name>
<dbReference type="STRING" id="44941.A0A397VDF6"/>
<organism evidence="1 2">
    <name type="scientific">Gigaspora rosea</name>
    <dbReference type="NCBI Taxonomy" id="44941"/>
    <lineage>
        <taxon>Eukaryota</taxon>
        <taxon>Fungi</taxon>
        <taxon>Fungi incertae sedis</taxon>
        <taxon>Mucoromycota</taxon>
        <taxon>Glomeromycotina</taxon>
        <taxon>Glomeromycetes</taxon>
        <taxon>Diversisporales</taxon>
        <taxon>Gigasporaceae</taxon>
        <taxon>Gigaspora</taxon>
    </lineage>
</organism>
<dbReference type="OrthoDB" id="6692397at2759"/>
<sequence>MWRPSAVPLIKFICQCINEDIEEVNCVVTFSKKSIFSLKYEIEAATDFCCCVAYGGLPPGVCEYNVYKLLFINGGALINIENLYLETRSQLFNDPNSGFDVLVASDAVGMGWNL</sequence>
<accession>A0A397VDF6</accession>
<evidence type="ECO:0000313" key="1">
    <source>
        <dbReference type="EMBL" id="RIB17326.1"/>
    </source>
</evidence>
<protein>
    <recommendedName>
        <fullName evidence="3">Helicase C-terminal domain-containing protein</fullName>
    </recommendedName>
</protein>
<gene>
    <name evidence="1" type="ORF">C2G38_2142653</name>
</gene>
<dbReference type="EMBL" id="QKWP01000615">
    <property type="protein sequence ID" value="RIB17326.1"/>
    <property type="molecule type" value="Genomic_DNA"/>
</dbReference>
<dbReference type="Gene3D" id="3.40.50.300">
    <property type="entry name" value="P-loop containing nucleotide triphosphate hydrolases"/>
    <property type="match status" value="2"/>
</dbReference>
<dbReference type="AlphaFoldDB" id="A0A397VDF6"/>
<reference evidence="1 2" key="1">
    <citation type="submission" date="2018-06" db="EMBL/GenBank/DDBJ databases">
        <title>Comparative genomics reveals the genomic features of Rhizophagus irregularis, R. cerebriforme, R. diaphanum and Gigaspora rosea, and their symbiotic lifestyle signature.</title>
        <authorList>
            <person name="Morin E."/>
            <person name="San Clemente H."/>
            <person name="Chen E.C.H."/>
            <person name="De La Providencia I."/>
            <person name="Hainaut M."/>
            <person name="Kuo A."/>
            <person name="Kohler A."/>
            <person name="Murat C."/>
            <person name="Tang N."/>
            <person name="Roy S."/>
            <person name="Loubradou J."/>
            <person name="Henrissat B."/>
            <person name="Grigoriev I.V."/>
            <person name="Corradi N."/>
            <person name="Roux C."/>
            <person name="Martin F.M."/>
        </authorList>
    </citation>
    <scope>NUCLEOTIDE SEQUENCE [LARGE SCALE GENOMIC DNA]</scope>
    <source>
        <strain evidence="1 2">DAOM 194757</strain>
    </source>
</reference>
<dbReference type="InterPro" id="IPR027417">
    <property type="entry name" value="P-loop_NTPase"/>
</dbReference>
<evidence type="ECO:0000313" key="2">
    <source>
        <dbReference type="Proteomes" id="UP000266673"/>
    </source>
</evidence>
<keyword evidence="2" id="KW-1185">Reference proteome</keyword>
<proteinExistence type="predicted"/>
<dbReference type="Proteomes" id="UP000266673">
    <property type="component" value="Unassembled WGS sequence"/>
</dbReference>